<name>A0AAW1ZRU4_CULAL</name>
<reference evidence="1 2" key="1">
    <citation type="submission" date="2024-05" db="EMBL/GenBank/DDBJ databases">
        <title>A high-quality chromosomal-level genome assembly of Topmouth culter (Culter alburnus).</title>
        <authorList>
            <person name="Zhao H."/>
        </authorList>
    </citation>
    <scope>NUCLEOTIDE SEQUENCE [LARGE SCALE GENOMIC DNA]</scope>
    <source>
        <strain evidence="1">CATC2023</strain>
        <tissue evidence="1">Muscle</tissue>
    </source>
</reference>
<proteinExistence type="predicted"/>
<dbReference type="EMBL" id="JAWDJR010000013">
    <property type="protein sequence ID" value="KAK9964050.1"/>
    <property type="molecule type" value="Genomic_DNA"/>
</dbReference>
<dbReference type="Proteomes" id="UP001479290">
    <property type="component" value="Unassembled WGS sequence"/>
</dbReference>
<protein>
    <submittedName>
        <fullName evidence="1">Uncharacterized protein</fullName>
    </submittedName>
</protein>
<organism evidence="1 2">
    <name type="scientific">Culter alburnus</name>
    <name type="common">Topmouth culter</name>
    <dbReference type="NCBI Taxonomy" id="194366"/>
    <lineage>
        <taxon>Eukaryota</taxon>
        <taxon>Metazoa</taxon>
        <taxon>Chordata</taxon>
        <taxon>Craniata</taxon>
        <taxon>Vertebrata</taxon>
        <taxon>Euteleostomi</taxon>
        <taxon>Actinopterygii</taxon>
        <taxon>Neopterygii</taxon>
        <taxon>Teleostei</taxon>
        <taxon>Ostariophysi</taxon>
        <taxon>Cypriniformes</taxon>
        <taxon>Xenocyprididae</taxon>
        <taxon>Xenocypridinae</taxon>
        <taxon>Culter</taxon>
    </lineage>
</organism>
<evidence type="ECO:0000313" key="1">
    <source>
        <dbReference type="EMBL" id="KAK9964050.1"/>
    </source>
</evidence>
<sequence length="55" mass="6319">LFGAKQSRMWGIISCREMTFMERRKKEKVAKEKKPSPKGGLVVSDSGNRVFRFEG</sequence>
<comment type="caution">
    <text evidence="1">The sequence shown here is derived from an EMBL/GenBank/DDBJ whole genome shotgun (WGS) entry which is preliminary data.</text>
</comment>
<evidence type="ECO:0000313" key="2">
    <source>
        <dbReference type="Proteomes" id="UP001479290"/>
    </source>
</evidence>
<gene>
    <name evidence="1" type="ORF">ABG768_005255</name>
</gene>
<keyword evidence="2" id="KW-1185">Reference proteome</keyword>
<accession>A0AAW1ZRU4</accession>
<feature type="non-terminal residue" evidence="1">
    <location>
        <position position="1"/>
    </location>
</feature>
<feature type="non-terminal residue" evidence="1">
    <location>
        <position position="55"/>
    </location>
</feature>
<dbReference type="AlphaFoldDB" id="A0AAW1ZRU4"/>